<evidence type="ECO:0000256" key="2">
    <source>
        <dbReference type="ARBA" id="ARBA00023125"/>
    </source>
</evidence>
<dbReference type="Pfam" id="PF01022">
    <property type="entry name" value="HTH_5"/>
    <property type="match status" value="1"/>
</dbReference>
<dbReference type="PROSITE" id="PS50987">
    <property type="entry name" value="HTH_ARSR_2"/>
    <property type="match status" value="1"/>
</dbReference>
<name>A0ABW8NE34_9GAMM</name>
<dbReference type="InterPro" id="IPR051081">
    <property type="entry name" value="HTH_MetalResp_TranReg"/>
</dbReference>
<accession>A0ABW8NE34</accession>
<dbReference type="PANTHER" id="PTHR33154:SF28">
    <property type="entry name" value="HTH-TYPE TRANSCRIPTIONAL REGULATOR YGAV-RELATED"/>
    <property type="match status" value="1"/>
</dbReference>
<evidence type="ECO:0000256" key="3">
    <source>
        <dbReference type="ARBA" id="ARBA00023163"/>
    </source>
</evidence>
<evidence type="ECO:0000313" key="6">
    <source>
        <dbReference type="Proteomes" id="UP001620597"/>
    </source>
</evidence>
<dbReference type="CDD" id="cd00090">
    <property type="entry name" value="HTH_ARSR"/>
    <property type="match status" value="1"/>
</dbReference>
<dbReference type="InterPro" id="IPR011991">
    <property type="entry name" value="ArsR-like_HTH"/>
</dbReference>
<evidence type="ECO:0000256" key="1">
    <source>
        <dbReference type="ARBA" id="ARBA00023015"/>
    </source>
</evidence>
<feature type="domain" description="HTH arsR-type" evidence="4">
    <location>
        <begin position="6"/>
        <end position="102"/>
    </location>
</feature>
<reference evidence="5 6" key="1">
    <citation type="submission" date="2024-03" db="EMBL/GenBank/DDBJ databases">
        <title>High-quality draft genome sequence of Oceanobacter sp. wDCs-4.</title>
        <authorList>
            <person name="Dong C."/>
        </authorList>
    </citation>
    <scope>NUCLEOTIDE SEQUENCE [LARGE SCALE GENOMIC DNA]</scope>
    <source>
        <strain evidence="6">wDCs-4</strain>
    </source>
</reference>
<keyword evidence="6" id="KW-1185">Reference proteome</keyword>
<dbReference type="PRINTS" id="PR00778">
    <property type="entry name" value="HTHARSR"/>
</dbReference>
<dbReference type="InterPro" id="IPR001845">
    <property type="entry name" value="HTH_ArsR_DNA-bd_dom"/>
</dbReference>
<organism evidence="5 6">
    <name type="scientific">Oceanobacter antarcticus</name>
    <dbReference type="NCBI Taxonomy" id="3133425"/>
    <lineage>
        <taxon>Bacteria</taxon>
        <taxon>Pseudomonadati</taxon>
        <taxon>Pseudomonadota</taxon>
        <taxon>Gammaproteobacteria</taxon>
        <taxon>Oceanospirillales</taxon>
        <taxon>Oceanospirillaceae</taxon>
        <taxon>Oceanobacter</taxon>
    </lineage>
</organism>
<keyword evidence="3" id="KW-0804">Transcription</keyword>
<dbReference type="Gene3D" id="1.10.10.10">
    <property type="entry name" value="Winged helix-like DNA-binding domain superfamily/Winged helix DNA-binding domain"/>
    <property type="match status" value="1"/>
</dbReference>
<dbReference type="NCBIfam" id="NF033788">
    <property type="entry name" value="HTH_metalloreg"/>
    <property type="match status" value="1"/>
</dbReference>
<dbReference type="Proteomes" id="UP001620597">
    <property type="component" value="Unassembled WGS sequence"/>
</dbReference>
<evidence type="ECO:0000259" key="4">
    <source>
        <dbReference type="PROSITE" id="PS50987"/>
    </source>
</evidence>
<dbReference type="PANTHER" id="PTHR33154">
    <property type="entry name" value="TRANSCRIPTIONAL REGULATOR, ARSR FAMILY"/>
    <property type="match status" value="1"/>
</dbReference>
<proteinExistence type="predicted"/>
<evidence type="ECO:0000313" key="5">
    <source>
        <dbReference type="EMBL" id="MFK4751212.1"/>
    </source>
</evidence>
<protein>
    <submittedName>
        <fullName evidence="5">Metalloregulator ArsR/SmtB family transcription factor</fullName>
    </submittedName>
</protein>
<dbReference type="InterPro" id="IPR036388">
    <property type="entry name" value="WH-like_DNA-bd_sf"/>
</dbReference>
<comment type="caution">
    <text evidence="5">The sequence shown here is derived from an EMBL/GenBank/DDBJ whole genome shotgun (WGS) entry which is preliminary data.</text>
</comment>
<keyword evidence="1" id="KW-0805">Transcription regulation</keyword>
<keyword evidence="2" id="KW-0238">DNA-binding</keyword>
<sequence>MSPSSFDTQRQPAVRLLKALANEHRLAILCLLRSGEISVTELGRQLPLSQSALSQHLAWLRGEHLVASRREAQCVFYCLVDDKAVRVIRLLNELYGDDTPHV</sequence>
<gene>
    <name evidence="5" type="ORF">WG929_02215</name>
</gene>
<dbReference type="SUPFAM" id="SSF46785">
    <property type="entry name" value="Winged helix' DNA-binding domain"/>
    <property type="match status" value="1"/>
</dbReference>
<dbReference type="SMART" id="SM00418">
    <property type="entry name" value="HTH_ARSR"/>
    <property type="match status" value="1"/>
</dbReference>
<dbReference type="RefSeq" id="WP_416204715.1">
    <property type="nucleotide sequence ID" value="NZ_JBBKTX010000002.1"/>
</dbReference>
<dbReference type="EMBL" id="JBBKTX010000002">
    <property type="protein sequence ID" value="MFK4751212.1"/>
    <property type="molecule type" value="Genomic_DNA"/>
</dbReference>
<dbReference type="InterPro" id="IPR036390">
    <property type="entry name" value="WH_DNA-bd_sf"/>
</dbReference>